<organism evidence="2 3">
    <name type="scientific">Brumicola blandensis</name>
    <dbReference type="NCBI Taxonomy" id="3075611"/>
    <lineage>
        <taxon>Bacteria</taxon>
        <taxon>Pseudomonadati</taxon>
        <taxon>Pseudomonadota</taxon>
        <taxon>Gammaproteobacteria</taxon>
        <taxon>Alteromonadales</taxon>
        <taxon>Alteromonadaceae</taxon>
        <taxon>Brumicola</taxon>
    </lineage>
</organism>
<name>A0AAW8QX89_9ALTE</name>
<dbReference type="Pfam" id="PF25679">
    <property type="entry name" value="DUF7947"/>
    <property type="match status" value="1"/>
</dbReference>
<dbReference type="AlphaFoldDB" id="A0AAW8QX89"/>
<dbReference type="Proteomes" id="UP001249020">
    <property type="component" value="Unassembled WGS sequence"/>
</dbReference>
<keyword evidence="3" id="KW-1185">Reference proteome</keyword>
<protein>
    <recommendedName>
        <fullName evidence="1">DUF7947 domain-containing protein</fullName>
    </recommendedName>
</protein>
<accession>A0AAW8QX89</accession>
<gene>
    <name evidence="2" type="ORF">RM544_03305</name>
</gene>
<dbReference type="RefSeq" id="WP_311360334.1">
    <property type="nucleotide sequence ID" value="NZ_JAVRIE010000001.1"/>
</dbReference>
<proteinExistence type="predicted"/>
<evidence type="ECO:0000259" key="1">
    <source>
        <dbReference type="Pfam" id="PF25679"/>
    </source>
</evidence>
<evidence type="ECO:0000313" key="3">
    <source>
        <dbReference type="Proteomes" id="UP001249020"/>
    </source>
</evidence>
<dbReference type="InterPro" id="IPR057707">
    <property type="entry name" value="DUF7947"/>
</dbReference>
<comment type="caution">
    <text evidence="2">The sequence shown here is derived from an EMBL/GenBank/DDBJ whole genome shotgun (WGS) entry which is preliminary data.</text>
</comment>
<sequence>MRKQGNKINGAKLFINPSRKGSFEELLTIIIENNALVGIGASVVGAAFYDLLKLTWSKTFNQDYEPTTPTVKRLIDRKEPFIGEMEEALEIPLEQAHRPIRQHRDMSIIITRPRDPYQIIKLDNDTLQSVSIRTENEVVQVVGNVTRYNIISGIGRFYDDDEEKTISFKIPDDAGSSQRRRITWSLHNAQTDGEGKIRLEVKKIVSARGVTRRYLVQKVHRI</sequence>
<dbReference type="EMBL" id="JAVRIE010000001">
    <property type="protein sequence ID" value="MDT0581552.1"/>
    <property type="molecule type" value="Genomic_DNA"/>
</dbReference>
<reference evidence="2 3" key="1">
    <citation type="submission" date="2023-09" db="EMBL/GenBank/DDBJ databases">
        <authorList>
            <person name="Rey-Velasco X."/>
        </authorList>
    </citation>
    <scope>NUCLEOTIDE SEQUENCE [LARGE SCALE GENOMIC DNA]</scope>
    <source>
        <strain evidence="2 3">W409</strain>
    </source>
</reference>
<feature type="domain" description="DUF7947" evidence="1">
    <location>
        <begin position="138"/>
        <end position="218"/>
    </location>
</feature>
<evidence type="ECO:0000313" key="2">
    <source>
        <dbReference type="EMBL" id="MDT0581552.1"/>
    </source>
</evidence>